<dbReference type="Pfam" id="PF16344">
    <property type="entry name" value="FecR_C"/>
    <property type="match status" value="1"/>
</dbReference>
<evidence type="ECO:0000259" key="3">
    <source>
        <dbReference type="Pfam" id="PF16344"/>
    </source>
</evidence>
<keyword evidence="5" id="KW-1185">Reference proteome</keyword>
<dbReference type="PANTHER" id="PTHR30273:SF2">
    <property type="entry name" value="PROTEIN FECR"/>
    <property type="match status" value="1"/>
</dbReference>
<dbReference type="InterPro" id="IPR012373">
    <property type="entry name" value="Ferrdict_sens_TM"/>
</dbReference>
<evidence type="ECO:0000259" key="2">
    <source>
        <dbReference type="Pfam" id="PF04773"/>
    </source>
</evidence>
<dbReference type="PANTHER" id="PTHR30273">
    <property type="entry name" value="PERIPLASMIC SIGNAL SENSOR AND SIGMA FACTOR ACTIVATOR FECR-RELATED"/>
    <property type="match status" value="1"/>
</dbReference>
<feature type="domain" description="FecR protein" evidence="2">
    <location>
        <begin position="154"/>
        <end position="246"/>
    </location>
</feature>
<keyword evidence="1" id="KW-1133">Transmembrane helix</keyword>
<evidence type="ECO:0000313" key="5">
    <source>
        <dbReference type="Proteomes" id="UP001221558"/>
    </source>
</evidence>
<reference evidence="4 5" key="1">
    <citation type="submission" date="2023-02" db="EMBL/GenBank/DDBJ databases">
        <title>Genome sequence of Sphingobacterium sp. KACC 22765.</title>
        <authorList>
            <person name="Kim S."/>
            <person name="Heo J."/>
            <person name="Kwon S.-W."/>
        </authorList>
    </citation>
    <scope>NUCLEOTIDE SEQUENCE [LARGE SCALE GENOMIC DNA]</scope>
    <source>
        <strain evidence="4 5">KACC 22765</strain>
    </source>
</reference>
<dbReference type="Gene3D" id="3.55.50.30">
    <property type="match status" value="1"/>
</dbReference>
<dbReference type="Proteomes" id="UP001221558">
    <property type="component" value="Chromosome"/>
</dbReference>
<evidence type="ECO:0000313" key="4">
    <source>
        <dbReference type="EMBL" id="WDF67325.1"/>
    </source>
</evidence>
<dbReference type="Pfam" id="PF04773">
    <property type="entry name" value="FecR"/>
    <property type="match status" value="1"/>
</dbReference>
<keyword evidence="1" id="KW-0472">Membrane</keyword>
<organism evidence="4 5">
    <name type="scientific">Sphingobacterium oryzagri</name>
    <dbReference type="NCBI Taxonomy" id="3025669"/>
    <lineage>
        <taxon>Bacteria</taxon>
        <taxon>Pseudomonadati</taxon>
        <taxon>Bacteroidota</taxon>
        <taxon>Sphingobacteriia</taxon>
        <taxon>Sphingobacteriales</taxon>
        <taxon>Sphingobacteriaceae</taxon>
        <taxon>Sphingobacterium</taxon>
    </lineage>
</organism>
<sequence length="359" mass="40422">MDEKIVSLLQKYRANTLSDDEYAQLKSWMEEREENSQYMATFISLYKIQHMQEAYRLADPGKAYRAIQSRYRKRKNVKRIRYFAAAACLIALISTITLLLQPFGGGEDSLARIDFQRSGQPVLFTSTNGEVKSLENGGELITQNSDDTAAIYHTVQTQRGGNFKLILPDQSVVWLNADTKVRYAADFLHDRTLELSGEAYFDVQKNGSAFYVKGGGNTIRVLGTTFNVSAYASKPVVTTLVHGAVEVSNLRDKLTLAPNEQATSATAADALAVKTVNTAIYTSWIDGIFEFQSANLADIMEQLAQWYDIEVEYQDPKLKNVHFTGSLFRDNSIAYSLQIIQEISEVKFRTQNGKLYVYK</sequence>
<keyword evidence="1" id="KW-0812">Transmembrane</keyword>
<dbReference type="RefSeq" id="WP_274266055.1">
    <property type="nucleotide sequence ID" value="NZ_CP117880.1"/>
</dbReference>
<feature type="transmembrane region" description="Helical" evidence="1">
    <location>
        <begin position="80"/>
        <end position="100"/>
    </location>
</feature>
<evidence type="ECO:0000256" key="1">
    <source>
        <dbReference type="SAM" id="Phobius"/>
    </source>
</evidence>
<dbReference type="EMBL" id="CP117880">
    <property type="protein sequence ID" value="WDF67325.1"/>
    <property type="molecule type" value="Genomic_DNA"/>
</dbReference>
<dbReference type="Gene3D" id="2.60.120.1440">
    <property type="match status" value="1"/>
</dbReference>
<name>A0ABY7WCY1_9SPHI</name>
<gene>
    <name evidence="4" type="ORF">PQ465_13525</name>
</gene>
<accession>A0ABY7WCY1</accession>
<dbReference type="PIRSF" id="PIRSF018266">
    <property type="entry name" value="FecR"/>
    <property type="match status" value="1"/>
</dbReference>
<protein>
    <submittedName>
        <fullName evidence="4">FecR family protein</fullName>
    </submittedName>
</protein>
<dbReference type="InterPro" id="IPR006860">
    <property type="entry name" value="FecR"/>
</dbReference>
<proteinExistence type="predicted"/>
<dbReference type="InterPro" id="IPR032508">
    <property type="entry name" value="FecR_C"/>
</dbReference>
<feature type="domain" description="Protein FecR C-terminal" evidence="3">
    <location>
        <begin position="289"/>
        <end position="356"/>
    </location>
</feature>